<accession>A0A8B8S3Q9</accession>
<sequence length="255" mass="26713">MHLCRSTDLLGSEPVSSILGSEPDLPITFKKGADKQQSLGVYPVRTAQPRRERLHLTDLLASSPRAAGRTVPQRPSISRIKGTLRSPCPAPFPPRRSLTARPAPPTSDRASERGNAPPVRAACRPAAPQGRLLAVRAGPGATPGKAASAAPPGRQEVPAAPSQAGQSSRTATNTALIRSHPPPPRPPPSSPPDLTRGHRPQEPALRPSPVNGGAERKEPSLYARSEPGETVTNKEGSSDRLANQLGVARPDGPTS</sequence>
<dbReference type="RefSeq" id="XP_032324289.1">
    <property type="nucleotide sequence ID" value="XM_032468398.1"/>
</dbReference>
<keyword evidence="2" id="KW-1185">Reference proteome</keyword>
<feature type="compositionally biased region" description="Low complexity" evidence="1">
    <location>
        <begin position="116"/>
        <end position="128"/>
    </location>
</feature>
<protein>
    <submittedName>
        <fullName evidence="3">Formin-like protein 16</fullName>
    </submittedName>
</protein>
<gene>
    <name evidence="3" type="primary">LOC116659979</name>
</gene>
<feature type="region of interest" description="Disordered" evidence="1">
    <location>
        <begin position="1"/>
        <end position="39"/>
    </location>
</feature>
<dbReference type="Proteomes" id="UP000694856">
    <property type="component" value="Chromosome 3"/>
</dbReference>
<evidence type="ECO:0000313" key="3">
    <source>
        <dbReference type="RefSeq" id="XP_032324289.1"/>
    </source>
</evidence>
<name>A0A8B8S3Q9_CAMFR</name>
<dbReference type="AlphaFoldDB" id="A0A8B8S3Q9"/>
<reference evidence="3" key="1">
    <citation type="submission" date="2025-08" db="UniProtKB">
        <authorList>
            <consortium name="RefSeq"/>
        </authorList>
    </citation>
    <scope>IDENTIFICATION</scope>
    <source>
        <tissue evidence="3">Ear skin</tissue>
    </source>
</reference>
<dbReference type="KEGG" id="cfr:116659979"/>
<proteinExistence type="predicted"/>
<feature type="compositionally biased region" description="Polar residues" evidence="1">
    <location>
        <begin position="163"/>
        <end position="176"/>
    </location>
</feature>
<feature type="compositionally biased region" description="Pro residues" evidence="1">
    <location>
        <begin position="180"/>
        <end position="191"/>
    </location>
</feature>
<feature type="region of interest" description="Disordered" evidence="1">
    <location>
        <begin position="59"/>
        <end position="255"/>
    </location>
</feature>
<evidence type="ECO:0000313" key="2">
    <source>
        <dbReference type="Proteomes" id="UP000694856"/>
    </source>
</evidence>
<evidence type="ECO:0000256" key="1">
    <source>
        <dbReference type="SAM" id="MobiDB-lite"/>
    </source>
</evidence>
<dbReference type="GeneID" id="116659979"/>
<organism evidence="2 3">
    <name type="scientific">Camelus ferus</name>
    <name type="common">Wild bactrian camel</name>
    <name type="synonym">Camelus bactrianus ferus</name>
    <dbReference type="NCBI Taxonomy" id="419612"/>
    <lineage>
        <taxon>Eukaryota</taxon>
        <taxon>Metazoa</taxon>
        <taxon>Chordata</taxon>
        <taxon>Craniata</taxon>
        <taxon>Vertebrata</taxon>
        <taxon>Euteleostomi</taxon>
        <taxon>Mammalia</taxon>
        <taxon>Eutheria</taxon>
        <taxon>Laurasiatheria</taxon>
        <taxon>Artiodactyla</taxon>
        <taxon>Tylopoda</taxon>
        <taxon>Camelidae</taxon>
        <taxon>Camelus</taxon>
    </lineage>
</organism>